<feature type="signal peptide" evidence="2">
    <location>
        <begin position="1"/>
        <end position="18"/>
    </location>
</feature>
<proteinExistence type="predicted"/>
<keyword evidence="2" id="KW-0732">Signal</keyword>
<evidence type="ECO:0000256" key="1">
    <source>
        <dbReference type="SAM" id="MobiDB-lite"/>
    </source>
</evidence>
<dbReference type="Proteomes" id="UP000499080">
    <property type="component" value="Unassembled WGS sequence"/>
</dbReference>
<feature type="region of interest" description="Disordered" evidence="1">
    <location>
        <begin position="56"/>
        <end position="76"/>
    </location>
</feature>
<name>A0A4Y2FYI5_ARAVE</name>
<keyword evidence="4" id="KW-1185">Reference proteome</keyword>
<dbReference type="EMBL" id="BGPR01001102">
    <property type="protein sequence ID" value="GBM45475.1"/>
    <property type="molecule type" value="Genomic_DNA"/>
</dbReference>
<evidence type="ECO:0000313" key="4">
    <source>
        <dbReference type="Proteomes" id="UP000499080"/>
    </source>
</evidence>
<sequence length="110" mass="12712">MLQIAIFVWLNLFVEVLSRKKKRAIHYLNIPSALRLVLHCEDLLIPKPPTDIVMNSDVDEEYTESSDPGPSKSRFHENSNEEYIIFSDSPIHIITSNDLNDFVRDLNLSK</sequence>
<dbReference type="AlphaFoldDB" id="A0A4Y2FYI5"/>
<gene>
    <name evidence="3" type="ORF">AVEN_210212_1</name>
</gene>
<evidence type="ECO:0000256" key="2">
    <source>
        <dbReference type="SAM" id="SignalP"/>
    </source>
</evidence>
<reference evidence="3 4" key="1">
    <citation type="journal article" date="2019" name="Sci. Rep.">
        <title>Orb-weaving spider Araneus ventricosus genome elucidates the spidroin gene catalogue.</title>
        <authorList>
            <person name="Kono N."/>
            <person name="Nakamura H."/>
            <person name="Ohtoshi R."/>
            <person name="Moran D.A.P."/>
            <person name="Shinohara A."/>
            <person name="Yoshida Y."/>
            <person name="Fujiwara M."/>
            <person name="Mori M."/>
            <person name="Tomita M."/>
            <person name="Arakawa K."/>
        </authorList>
    </citation>
    <scope>NUCLEOTIDE SEQUENCE [LARGE SCALE GENOMIC DNA]</scope>
</reference>
<accession>A0A4Y2FYI5</accession>
<protein>
    <submittedName>
        <fullName evidence="3">Uncharacterized protein</fullName>
    </submittedName>
</protein>
<comment type="caution">
    <text evidence="3">The sequence shown here is derived from an EMBL/GenBank/DDBJ whole genome shotgun (WGS) entry which is preliminary data.</text>
</comment>
<feature type="chain" id="PRO_5021413910" evidence="2">
    <location>
        <begin position="19"/>
        <end position="110"/>
    </location>
</feature>
<organism evidence="3 4">
    <name type="scientific">Araneus ventricosus</name>
    <name type="common">Orbweaver spider</name>
    <name type="synonym">Epeira ventricosa</name>
    <dbReference type="NCBI Taxonomy" id="182803"/>
    <lineage>
        <taxon>Eukaryota</taxon>
        <taxon>Metazoa</taxon>
        <taxon>Ecdysozoa</taxon>
        <taxon>Arthropoda</taxon>
        <taxon>Chelicerata</taxon>
        <taxon>Arachnida</taxon>
        <taxon>Araneae</taxon>
        <taxon>Araneomorphae</taxon>
        <taxon>Entelegynae</taxon>
        <taxon>Araneoidea</taxon>
        <taxon>Araneidae</taxon>
        <taxon>Araneus</taxon>
    </lineage>
</organism>
<evidence type="ECO:0000313" key="3">
    <source>
        <dbReference type="EMBL" id="GBM45475.1"/>
    </source>
</evidence>